<dbReference type="HOGENOM" id="CLU_3202715_0_0_5"/>
<comment type="caution">
    <text evidence="2">The sequence shown here is derived from an EMBL/GenBank/DDBJ whole genome shotgun (WGS) entry which is preliminary data.</text>
</comment>
<protein>
    <submittedName>
        <fullName evidence="2">Uncharacterized protein</fullName>
    </submittedName>
</protein>
<feature type="region of interest" description="Disordered" evidence="1">
    <location>
        <begin position="1"/>
        <end position="23"/>
    </location>
</feature>
<dbReference type="STRING" id="983920.Y88_3431"/>
<evidence type="ECO:0000313" key="3">
    <source>
        <dbReference type="Proteomes" id="UP000004728"/>
    </source>
</evidence>
<organism evidence="2 3">
    <name type="scientific">Novosphingobium nitrogenifigens DSM 19370</name>
    <dbReference type="NCBI Taxonomy" id="983920"/>
    <lineage>
        <taxon>Bacteria</taxon>
        <taxon>Pseudomonadati</taxon>
        <taxon>Pseudomonadota</taxon>
        <taxon>Alphaproteobacteria</taxon>
        <taxon>Sphingomonadales</taxon>
        <taxon>Sphingomonadaceae</taxon>
        <taxon>Novosphingobium</taxon>
    </lineage>
</organism>
<accession>F1Z388</accession>
<gene>
    <name evidence="2" type="ORF">Y88_3431</name>
</gene>
<reference evidence="2 3" key="1">
    <citation type="journal article" date="2012" name="J. Bacteriol.">
        <title>Draft Genome Sequence of Novosphingobium nitrogenifigens Y88T.</title>
        <authorList>
            <person name="Strabala T.J."/>
            <person name="Macdonald L."/>
            <person name="Liu V."/>
            <person name="Smit A.M."/>
        </authorList>
    </citation>
    <scope>NUCLEOTIDE SEQUENCE [LARGE SCALE GENOMIC DNA]</scope>
    <source>
        <strain evidence="2 3">DSM 19370</strain>
    </source>
</reference>
<evidence type="ECO:0000256" key="1">
    <source>
        <dbReference type="SAM" id="MobiDB-lite"/>
    </source>
</evidence>
<sequence length="45" mass="4926">MHGSKSVSRRHRTAWDKPHAAGGIVARTESNRVGTIPWIATRATT</sequence>
<keyword evidence="3" id="KW-1185">Reference proteome</keyword>
<proteinExistence type="predicted"/>
<dbReference type="AlphaFoldDB" id="F1Z388"/>
<dbReference type="EMBL" id="AEWJ01000002">
    <property type="protein sequence ID" value="EGD60927.1"/>
    <property type="molecule type" value="Genomic_DNA"/>
</dbReference>
<dbReference type="Proteomes" id="UP000004728">
    <property type="component" value="Unassembled WGS sequence"/>
</dbReference>
<evidence type="ECO:0000313" key="2">
    <source>
        <dbReference type="EMBL" id="EGD60927.1"/>
    </source>
</evidence>
<dbReference type="InParanoid" id="F1Z388"/>
<name>F1Z388_9SPHN</name>